<dbReference type="WBParaSite" id="SVE_0062600.1">
    <property type="protein sequence ID" value="SVE_0062600.1"/>
    <property type="gene ID" value="SVE_0062600"/>
</dbReference>
<dbReference type="InterPro" id="IPR051746">
    <property type="entry name" value="Kelch_domain_containing_8"/>
</dbReference>
<keyword evidence="2" id="KW-0677">Repeat</keyword>
<proteinExistence type="predicted"/>
<dbReference type="PANTHER" id="PTHR46260">
    <property type="entry name" value="RING-TYPE DOMAIN-CONTAINING PROTEIN"/>
    <property type="match status" value="1"/>
</dbReference>
<organism evidence="3 4">
    <name type="scientific">Strongyloides venezuelensis</name>
    <name type="common">Threadworm</name>
    <dbReference type="NCBI Taxonomy" id="75913"/>
    <lineage>
        <taxon>Eukaryota</taxon>
        <taxon>Metazoa</taxon>
        <taxon>Ecdysozoa</taxon>
        <taxon>Nematoda</taxon>
        <taxon>Chromadorea</taxon>
        <taxon>Rhabditida</taxon>
        <taxon>Tylenchina</taxon>
        <taxon>Panagrolaimomorpha</taxon>
        <taxon>Strongyloidoidea</taxon>
        <taxon>Strongyloididae</taxon>
        <taxon>Strongyloides</taxon>
    </lineage>
</organism>
<dbReference type="STRING" id="75913.A0A0K0EVS6"/>
<keyword evidence="1" id="KW-0880">Kelch repeat</keyword>
<dbReference type="Gene3D" id="2.120.10.80">
    <property type="entry name" value="Kelch-type beta propeller"/>
    <property type="match status" value="1"/>
</dbReference>
<dbReference type="Proteomes" id="UP000035680">
    <property type="component" value="Unassembled WGS sequence"/>
</dbReference>
<dbReference type="SUPFAM" id="SSF117281">
    <property type="entry name" value="Kelch motif"/>
    <property type="match status" value="1"/>
</dbReference>
<protein>
    <submittedName>
        <fullName evidence="4">BACK domain-containing protein</fullName>
    </submittedName>
</protein>
<dbReference type="InterPro" id="IPR015915">
    <property type="entry name" value="Kelch-typ_b-propeller"/>
</dbReference>
<evidence type="ECO:0000256" key="1">
    <source>
        <dbReference type="ARBA" id="ARBA00022441"/>
    </source>
</evidence>
<name>A0A0K0EVS6_STRVS</name>
<reference evidence="3" key="1">
    <citation type="submission" date="2014-07" db="EMBL/GenBank/DDBJ databases">
        <authorList>
            <person name="Martin A.A"/>
            <person name="De Silva N."/>
        </authorList>
    </citation>
    <scope>NUCLEOTIDE SEQUENCE</scope>
</reference>
<dbReference type="PANTHER" id="PTHR46260:SF3">
    <property type="entry name" value="RING-TYPE DOMAIN-CONTAINING PROTEIN"/>
    <property type="match status" value="1"/>
</dbReference>
<keyword evidence="3" id="KW-1185">Reference proteome</keyword>
<accession>A0A0K0EVS6</accession>
<dbReference type="AlphaFoldDB" id="A0A0K0EVS6"/>
<evidence type="ECO:0000313" key="4">
    <source>
        <dbReference type="WBParaSite" id="SVE_0062600.1"/>
    </source>
</evidence>
<sequence>MDVVDNNRLAKYIFRHFRKGLTKQGEQRREHFLKQLIVMDTLRKRLRNKENPDVCLLNLNFEEMLTVLTNDMIERFKLSEWIKFLFFKWLGFKDTKRIQVLGLILRNLPYNNISASFIKEHILEAKIKIKNRDIEIYPDDKRLLYSIIWIKTNDIIVDEERLESFPGELREAYRLAYKSEYTRFFDEELDIRPTEQEYEDMKKLLDNHFSSTQVDAAIKKEKSKDEMLVKKVNTPLKYVNEKYFIFEDVLGKNEQRVKNFAFNPYEKKISDIAYIPDLRKGSASIIIDKTIFLVNGFGDPKAKSTYTDYVCSYDITKNAWETNIFGTQTVRRCNSTMVRVPDNDKQAYQIGGMCKDDESAIDIKLYDFEKLSISTSCDISNYSLFNIQNGILVDKAYYLFEHQSKYNTMSKVVRWDPREFFSDACITEFSYINAMKPNYAIASYQNCIFILGGQNTLGTAKSDVVVFDVRNLKTLHIEPMPFKRYNHSCFLYKEDLYILGGIVDGEENDTTIDMFDIKNFKWSISATKIPFSLNYFTGVYYT</sequence>
<evidence type="ECO:0000313" key="3">
    <source>
        <dbReference type="Proteomes" id="UP000035680"/>
    </source>
</evidence>
<reference evidence="4" key="2">
    <citation type="submission" date="2015-08" db="UniProtKB">
        <authorList>
            <consortium name="WormBaseParasite"/>
        </authorList>
    </citation>
    <scope>IDENTIFICATION</scope>
</reference>
<evidence type="ECO:0000256" key="2">
    <source>
        <dbReference type="ARBA" id="ARBA00022737"/>
    </source>
</evidence>